<dbReference type="Proteomes" id="UP000324222">
    <property type="component" value="Unassembled WGS sequence"/>
</dbReference>
<evidence type="ECO:0000256" key="1">
    <source>
        <dbReference type="SAM" id="MobiDB-lite"/>
    </source>
</evidence>
<name>A0A5B7CML8_PORTR</name>
<reference evidence="2 3" key="1">
    <citation type="submission" date="2019-05" db="EMBL/GenBank/DDBJ databases">
        <title>Another draft genome of Portunus trituberculatus and its Hox gene families provides insights of decapod evolution.</title>
        <authorList>
            <person name="Jeong J.-H."/>
            <person name="Song I."/>
            <person name="Kim S."/>
            <person name="Choi T."/>
            <person name="Kim D."/>
            <person name="Ryu S."/>
            <person name="Kim W."/>
        </authorList>
    </citation>
    <scope>NUCLEOTIDE SEQUENCE [LARGE SCALE GENOMIC DNA]</scope>
    <source>
        <tissue evidence="2">Muscle</tissue>
    </source>
</reference>
<proteinExistence type="predicted"/>
<keyword evidence="3" id="KW-1185">Reference proteome</keyword>
<dbReference type="EMBL" id="VSRR010000116">
    <property type="protein sequence ID" value="MPC10405.1"/>
    <property type="molecule type" value="Genomic_DNA"/>
</dbReference>
<feature type="region of interest" description="Disordered" evidence="1">
    <location>
        <begin position="27"/>
        <end position="57"/>
    </location>
</feature>
<organism evidence="2 3">
    <name type="scientific">Portunus trituberculatus</name>
    <name type="common">Swimming crab</name>
    <name type="synonym">Neptunus trituberculatus</name>
    <dbReference type="NCBI Taxonomy" id="210409"/>
    <lineage>
        <taxon>Eukaryota</taxon>
        <taxon>Metazoa</taxon>
        <taxon>Ecdysozoa</taxon>
        <taxon>Arthropoda</taxon>
        <taxon>Crustacea</taxon>
        <taxon>Multicrustacea</taxon>
        <taxon>Malacostraca</taxon>
        <taxon>Eumalacostraca</taxon>
        <taxon>Eucarida</taxon>
        <taxon>Decapoda</taxon>
        <taxon>Pleocyemata</taxon>
        <taxon>Brachyura</taxon>
        <taxon>Eubrachyura</taxon>
        <taxon>Portunoidea</taxon>
        <taxon>Portunidae</taxon>
        <taxon>Portuninae</taxon>
        <taxon>Portunus</taxon>
    </lineage>
</organism>
<sequence length="108" mass="11801">MRITCPLQPQGVYKPQQECLVSMSRLVSPPEPEATPLSPFSPIKETTLSPFPPSSEALSSQIFPPFPLAKHLAPRDPFAHPLAKCINYQSLALPTGKAHSSHILYLLA</sequence>
<protein>
    <submittedName>
        <fullName evidence="2">Uncharacterized protein</fullName>
    </submittedName>
</protein>
<gene>
    <name evidence="2" type="ORF">E2C01_003039</name>
</gene>
<comment type="caution">
    <text evidence="2">The sequence shown here is derived from an EMBL/GenBank/DDBJ whole genome shotgun (WGS) entry which is preliminary data.</text>
</comment>
<evidence type="ECO:0000313" key="2">
    <source>
        <dbReference type="EMBL" id="MPC10405.1"/>
    </source>
</evidence>
<accession>A0A5B7CML8</accession>
<evidence type="ECO:0000313" key="3">
    <source>
        <dbReference type="Proteomes" id="UP000324222"/>
    </source>
</evidence>
<dbReference type="AlphaFoldDB" id="A0A5B7CML8"/>